<evidence type="ECO:0000313" key="2">
    <source>
        <dbReference type="EMBL" id="KJR84029.1"/>
    </source>
</evidence>
<reference evidence="2 3" key="2">
    <citation type="journal article" date="2015" name="Eukaryot. Cell">
        <title>Asexual propagation of a virulent clone complex in a human and feline outbreak of sporotrichosis.</title>
        <authorList>
            <person name="Teixeira Mde M."/>
            <person name="Rodrigues A.M."/>
            <person name="Tsui C.K."/>
            <person name="de Almeida L.G."/>
            <person name="Van Diepeningen A.D."/>
            <person name="van den Ende B.G."/>
            <person name="Fernandes G.F."/>
            <person name="Kano R."/>
            <person name="Hamelin R.C."/>
            <person name="Lopes-Bezerra L.M."/>
            <person name="Vasconcelos A.T."/>
            <person name="de Hoog S."/>
            <person name="de Camargo Z.P."/>
            <person name="Felipe M.S."/>
        </authorList>
    </citation>
    <scope>NUCLEOTIDE SEQUENCE [LARGE SCALE GENOMIC DNA]</scope>
    <source>
        <strain evidence="2 3">1099-18</strain>
    </source>
</reference>
<name>A0A0F2M4L6_SPOSC</name>
<feature type="compositionally biased region" description="Polar residues" evidence="1">
    <location>
        <begin position="43"/>
        <end position="57"/>
    </location>
</feature>
<dbReference type="RefSeq" id="XP_016586705.1">
    <property type="nucleotide sequence ID" value="XM_016727299.1"/>
</dbReference>
<organism evidence="2 3">
    <name type="scientific">Sporothrix schenckii 1099-18</name>
    <dbReference type="NCBI Taxonomy" id="1397361"/>
    <lineage>
        <taxon>Eukaryota</taxon>
        <taxon>Fungi</taxon>
        <taxon>Dikarya</taxon>
        <taxon>Ascomycota</taxon>
        <taxon>Pezizomycotina</taxon>
        <taxon>Sordariomycetes</taxon>
        <taxon>Sordariomycetidae</taxon>
        <taxon>Ophiostomatales</taxon>
        <taxon>Ophiostomataceae</taxon>
        <taxon>Sporothrix</taxon>
    </lineage>
</organism>
<gene>
    <name evidence="2" type="ORF">SPSK_00325</name>
</gene>
<dbReference type="Proteomes" id="UP000033710">
    <property type="component" value="Unassembled WGS sequence"/>
</dbReference>
<dbReference type="EMBL" id="AXCR01000008">
    <property type="protein sequence ID" value="KJR84029.1"/>
    <property type="molecule type" value="Genomic_DNA"/>
</dbReference>
<dbReference type="GeneID" id="27662576"/>
<comment type="caution">
    <text evidence="2">The sequence shown here is derived from an EMBL/GenBank/DDBJ whole genome shotgun (WGS) entry which is preliminary data.</text>
</comment>
<evidence type="ECO:0000256" key="1">
    <source>
        <dbReference type="SAM" id="MobiDB-lite"/>
    </source>
</evidence>
<protein>
    <submittedName>
        <fullName evidence="2">Uncharacterized protein</fullName>
    </submittedName>
</protein>
<reference evidence="2 3" key="1">
    <citation type="journal article" date="2014" name="BMC Genomics">
        <title>Comparative genomics of the major fungal agents of human and animal Sporotrichosis: Sporothrix schenckii and Sporothrix brasiliensis.</title>
        <authorList>
            <person name="Teixeira M.M."/>
            <person name="de Almeida L.G."/>
            <person name="Kubitschek-Barreira P."/>
            <person name="Alves F.L."/>
            <person name="Kioshima E.S."/>
            <person name="Abadio A.K."/>
            <person name="Fernandes L."/>
            <person name="Derengowski L.S."/>
            <person name="Ferreira K.S."/>
            <person name="Souza R.C."/>
            <person name="Ruiz J.C."/>
            <person name="de Andrade N.C."/>
            <person name="Paes H.C."/>
            <person name="Nicola A.M."/>
            <person name="Albuquerque P."/>
            <person name="Gerber A.L."/>
            <person name="Martins V.P."/>
            <person name="Peconick L.D."/>
            <person name="Neto A.V."/>
            <person name="Chaucanez C.B."/>
            <person name="Silva P.A."/>
            <person name="Cunha O.L."/>
            <person name="de Oliveira F.F."/>
            <person name="dos Santos T.C."/>
            <person name="Barros A.L."/>
            <person name="Soares M.A."/>
            <person name="de Oliveira L.M."/>
            <person name="Marini M.M."/>
            <person name="Villalobos-Duno H."/>
            <person name="Cunha M.M."/>
            <person name="de Hoog S."/>
            <person name="da Silveira J.F."/>
            <person name="Henrissat B."/>
            <person name="Nino-Vega G.A."/>
            <person name="Cisalpino P.S."/>
            <person name="Mora-Montes H.M."/>
            <person name="Almeida S.R."/>
            <person name="Stajich J.E."/>
            <person name="Lopes-Bezerra L.M."/>
            <person name="Vasconcelos A.T."/>
            <person name="Felipe M.S."/>
        </authorList>
    </citation>
    <scope>NUCLEOTIDE SEQUENCE [LARGE SCALE GENOMIC DNA]</scope>
    <source>
        <strain evidence="2 3">1099-18</strain>
    </source>
</reference>
<sequence>MIVRIMGALDVLAHQRHIPHGRPHRRHAASLEVRCRGRRTQQARHSGQVRSQQTGAVVQSPSVRQLVRRSGDLVLADVVRTTGPHHNVVPLVDPCAGDTERLQGACNHQCMLVAVEAGRRNVHAPVGIAGVVVHRAATGAAADQLHVAERRCLWNTCGPCPCRQLVEVHLGPGVLVAADDDARRIAVQQQQAALRVRTLKEPVLNGQVGIRIAADRVHNMHNRLGLFLVRRLADAVEQSVELAGAGGQPSWC</sequence>
<evidence type="ECO:0000313" key="3">
    <source>
        <dbReference type="Proteomes" id="UP000033710"/>
    </source>
</evidence>
<dbReference type="AlphaFoldDB" id="A0A0F2M4L6"/>
<accession>A0A0F2M4L6</accession>
<dbReference type="VEuPathDB" id="FungiDB:SPSK_00325"/>
<dbReference type="KEGG" id="ssck:SPSK_00325"/>
<proteinExistence type="predicted"/>
<feature type="region of interest" description="Disordered" evidence="1">
    <location>
        <begin position="37"/>
        <end position="57"/>
    </location>
</feature>